<dbReference type="Proteomes" id="UP000827889">
    <property type="component" value="Chromosome 3"/>
</dbReference>
<dbReference type="GeneID" id="125314452"/>
<accession>A0ABM3H807</accession>
<reference evidence="2" key="1">
    <citation type="submission" date="2025-08" db="UniProtKB">
        <authorList>
            <consortium name="RefSeq"/>
        </authorList>
    </citation>
    <scope>IDENTIFICATION</scope>
    <source>
        <tissue evidence="2">Leaf</tissue>
    </source>
</reference>
<gene>
    <name evidence="2" type="primary">LOC125314452</name>
</gene>
<protein>
    <submittedName>
        <fullName evidence="2">Uncharacterized protein LOC125314452</fullName>
    </submittedName>
</protein>
<proteinExistence type="predicted"/>
<organism evidence="1 2">
    <name type="scientific">Rhodamnia argentea</name>
    <dbReference type="NCBI Taxonomy" id="178133"/>
    <lineage>
        <taxon>Eukaryota</taxon>
        <taxon>Viridiplantae</taxon>
        <taxon>Streptophyta</taxon>
        <taxon>Embryophyta</taxon>
        <taxon>Tracheophyta</taxon>
        <taxon>Spermatophyta</taxon>
        <taxon>Magnoliopsida</taxon>
        <taxon>eudicotyledons</taxon>
        <taxon>Gunneridae</taxon>
        <taxon>Pentapetalae</taxon>
        <taxon>rosids</taxon>
        <taxon>malvids</taxon>
        <taxon>Myrtales</taxon>
        <taxon>Myrtaceae</taxon>
        <taxon>Myrtoideae</taxon>
        <taxon>Myrteae</taxon>
        <taxon>Australasian group</taxon>
        <taxon>Rhodamnia</taxon>
    </lineage>
</organism>
<keyword evidence="1" id="KW-1185">Reference proteome</keyword>
<evidence type="ECO:0000313" key="2">
    <source>
        <dbReference type="RefSeq" id="XP_048132729.1"/>
    </source>
</evidence>
<name>A0ABM3H807_9MYRT</name>
<sequence>MVACLEENGEISPLFPSSSSSNCKKGLSFGLFLAVLVHDGLSDCGLMDQTILRSGSLFHGIQPGKLVKVDVASLHNELNVPSGCHSTADLLFSFTIMSIDTVSEHYAPVDPDYLVDVSLCIQQL</sequence>
<evidence type="ECO:0000313" key="1">
    <source>
        <dbReference type="Proteomes" id="UP000827889"/>
    </source>
</evidence>
<dbReference type="RefSeq" id="XP_048132729.1">
    <property type="nucleotide sequence ID" value="XM_048276772.1"/>
</dbReference>